<accession>A0A2N9ETA5</accession>
<dbReference type="EMBL" id="OIVN01000307">
    <property type="protein sequence ID" value="SPC78033.1"/>
    <property type="molecule type" value="Genomic_DNA"/>
</dbReference>
<organism evidence="2">
    <name type="scientific">Fagus sylvatica</name>
    <name type="common">Beechnut</name>
    <dbReference type="NCBI Taxonomy" id="28930"/>
    <lineage>
        <taxon>Eukaryota</taxon>
        <taxon>Viridiplantae</taxon>
        <taxon>Streptophyta</taxon>
        <taxon>Embryophyta</taxon>
        <taxon>Tracheophyta</taxon>
        <taxon>Spermatophyta</taxon>
        <taxon>Magnoliopsida</taxon>
        <taxon>eudicotyledons</taxon>
        <taxon>Gunneridae</taxon>
        <taxon>Pentapetalae</taxon>
        <taxon>rosids</taxon>
        <taxon>fabids</taxon>
        <taxon>Fagales</taxon>
        <taxon>Fagaceae</taxon>
        <taxon>Fagus</taxon>
    </lineage>
</organism>
<feature type="compositionally biased region" description="Low complexity" evidence="1">
    <location>
        <begin position="41"/>
        <end position="51"/>
    </location>
</feature>
<proteinExistence type="predicted"/>
<sequence>MEKLTYARYGEELGGAVTVEHRKGQPFYFAKLEEQPPPLVEQPLLPRLAGTPQPPRKARPPPPSPTGPPGSGP</sequence>
<name>A0A2N9ETA5_FAGSY</name>
<evidence type="ECO:0000313" key="2">
    <source>
        <dbReference type="EMBL" id="SPC78033.1"/>
    </source>
</evidence>
<evidence type="ECO:0000256" key="1">
    <source>
        <dbReference type="SAM" id="MobiDB-lite"/>
    </source>
</evidence>
<feature type="region of interest" description="Disordered" evidence="1">
    <location>
        <begin position="33"/>
        <end position="73"/>
    </location>
</feature>
<dbReference type="AlphaFoldDB" id="A0A2N9ETA5"/>
<protein>
    <submittedName>
        <fullName evidence="2">Uncharacterized protein</fullName>
    </submittedName>
</protein>
<reference evidence="2" key="1">
    <citation type="submission" date="2018-02" db="EMBL/GenBank/DDBJ databases">
        <authorList>
            <person name="Cohen D.B."/>
            <person name="Kent A.D."/>
        </authorList>
    </citation>
    <scope>NUCLEOTIDE SEQUENCE</scope>
</reference>
<feature type="compositionally biased region" description="Pro residues" evidence="1">
    <location>
        <begin position="52"/>
        <end position="73"/>
    </location>
</feature>
<gene>
    <name evidence="2" type="ORF">FSB_LOCUS5915</name>
</gene>